<dbReference type="Pfam" id="PF23981">
    <property type="entry name" value="DUF7305"/>
    <property type="match status" value="1"/>
</dbReference>
<gene>
    <name evidence="2" type="ORF">OB960_08700</name>
</gene>
<proteinExistence type="predicted"/>
<reference evidence="2" key="1">
    <citation type="submission" date="2022-09" db="EMBL/GenBank/DDBJ databases">
        <title>Enrichment on poylsaccharides allowed isolation of novel metabolic and taxonomic groups of Haloarchaea.</title>
        <authorList>
            <person name="Sorokin D.Y."/>
            <person name="Elcheninov A.G."/>
            <person name="Khizhniak T.V."/>
            <person name="Kolganova T.V."/>
            <person name="Kublanov I.V."/>
        </authorList>
    </citation>
    <scope>NUCLEOTIDE SEQUENCE</scope>
    <source>
        <strain evidence="2">AArc-xg1-1</strain>
    </source>
</reference>
<feature type="domain" description="DUF7305" evidence="1">
    <location>
        <begin position="234"/>
        <end position="444"/>
    </location>
</feature>
<protein>
    <recommendedName>
        <fullName evidence="1">DUF7305 domain-containing protein</fullName>
    </recommendedName>
</protein>
<name>A0AAP2YY68_9EURY</name>
<accession>A0AAP2YY68</accession>
<dbReference type="AlphaFoldDB" id="A0AAP2YY68"/>
<dbReference type="InterPro" id="IPR055713">
    <property type="entry name" value="DUF7289"/>
</dbReference>
<comment type="caution">
    <text evidence="2">The sequence shown here is derived from an EMBL/GenBank/DDBJ whole genome shotgun (WGS) entry which is preliminary data.</text>
</comment>
<dbReference type="Pfam" id="PF23960">
    <property type="entry name" value="DUF7289"/>
    <property type="match status" value="1"/>
</dbReference>
<evidence type="ECO:0000313" key="2">
    <source>
        <dbReference type="EMBL" id="MCU4741480.1"/>
    </source>
</evidence>
<dbReference type="EMBL" id="JAOPKA010000004">
    <property type="protein sequence ID" value="MCU4741480.1"/>
    <property type="molecule type" value="Genomic_DNA"/>
</dbReference>
<evidence type="ECO:0000313" key="3">
    <source>
        <dbReference type="Proteomes" id="UP001321018"/>
    </source>
</evidence>
<organism evidence="2 3">
    <name type="scientific">Natronoglomus mannanivorans</name>
    <dbReference type="NCBI Taxonomy" id="2979990"/>
    <lineage>
        <taxon>Archaea</taxon>
        <taxon>Methanobacteriati</taxon>
        <taxon>Methanobacteriota</taxon>
        <taxon>Stenosarchaea group</taxon>
        <taxon>Halobacteria</taxon>
        <taxon>Halobacteriales</taxon>
        <taxon>Natrialbaceae</taxon>
        <taxon>Natronoglomus</taxon>
    </lineage>
</organism>
<sequence length="475" mass="51006">MVAISSLGILLVASETTDQIQEQSERERVEGAFVELSTVMASSSTNDDISQTMDLAAGQQGAVAKKDTGWISVVANESELINESIGTIEYEGDDGTRIAYQAGGVWRETGNQTQMVSAPPIHYDPRTETFSFPIVTVGGEQTLGSGDVAIGHNRTQTFRNASVVEDSSVTITVKSEYYRGWEGYFARQAGAPVIQDVDHDNQTVTVRLGHLDIDGAFDSGMVLSGGVGEGGNPGIDEDDYTPGSLPEINSVIDEMVTLFEDEEEHLGTVDGTSQNGELTSGTYFADEVDLEEDLTVNLEDGNVTLVVDGNISVTGGDLVVENWDQPDENHTLKIYSTGHLDVASQEVCVDPCDGTVNAEQLQVYGTSDMHVSIGTGDSPFEGIIYAPRDDEFEGPNEVHGTGGCDAQVCMQSNIEFRGSVIASSVHFQGGGGSIDFEHDPKLANVHPDIEPEGFDLPPQLTYLNIFHHEVDVENN</sequence>
<dbReference type="InterPro" id="IPR055729">
    <property type="entry name" value="DUF7305"/>
</dbReference>
<dbReference type="Proteomes" id="UP001321018">
    <property type="component" value="Unassembled WGS sequence"/>
</dbReference>
<evidence type="ECO:0000259" key="1">
    <source>
        <dbReference type="Pfam" id="PF23981"/>
    </source>
</evidence>